<evidence type="ECO:0000313" key="2">
    <source>
        <dbReference type="Proteomes" id="UP000196710"/>
    </source>
</evidence>
<gene>
    <name evidence="1" type="ORF">ADH66_14720</name>
</gene>
<organism evidence="1 2">
    <name type="scientific">Acutalibacter muris</name>
    <dbReference type="NCBI Taxonomy" id="1796620"/>
    <lineage>
        <taxon>Bacteria</taxon>
        <taxon>Bacillati</taxon>
        <taxon>Bacillota</taxon>
        <taxon>Clostridia</taxon>
        <taxon>Eubacteriales</taxon>
        <taxon>Acutalibacteraceae</taxon>
        <taxon>Acutalibacter</taxon>
    </lineage>
</organism>
<protein>
    <submittedName>
        <fullName evidence="1">Uncharacterized protein</fullName>
    </submittedName>
</protein>
<dbReference type="Proteomes" id="UP000196710">
    <property type="component" value="Chromosome"/>
</dbReference>
<name>A0ABM6L9Z2_9FIRM</name>
<dbReference type="EMBL" id="CP021422">
    <property type="protein sequence ID" value="ASB41796.1"/>
    <property type="molecule type" value="Genomic_DNA"/>
</dbReference>
<evidence type="ECO:0000313" key="1">
    <source>
        <dbReference type="EMBL" id="ASB41796.1"/>
    </source>
</evidence>
<keyword evidence="2" id="KW-1185">Reference proteome</keyword>
<sequence length="122" mass="13667">MRCFMGIGDIKIVLQPCPAVIFAVKDGNARGSPVYPTSKLPVPALDFQNGGGVRALSIDQELLVKGQLIVVAGCGQKLLPAFRGRNTFQCFAVQFRNEFKFFRHPIHLLTLKLFFFFRRVPL</sequence>
<reference evidence="2" key="1">
    <citation type="submission" date="2017-05" db="EMBL/GenBank/DDBJ databases">
        <title>Improved OligoMM genomes.</title>
        <authorList>
            <person name="Garzetti D."/>
        </authorList>
    </citation>
    <scope>NUCLEOTIDE SEQUENCE [LARGE SCALE GENOMIC DNA]</scope>
    <source>
        <strain evidence="2">KB18</strain>
    </source>
</reference>
<accession>A0ABM6L9Z2</accession>
<proteinExistence type="predicted"/>